<evidence type="ECO:0000313" key="13">
    <source>
        <dbReference type="EMBL" id="OLP82840.1"/>
    </source>
</evidence>
<feature type="coiled-coil region" evidence="10">
    <location>
        <begin position="784"/>
        <end position="811"/>
    </location>
</feature>
<dbReference type="CDD" id="cd12236">
    <property type="entry name" value="RRM_snRNP70"/>
    <property type="match status" value="1"/>
</dbReference>
<accession>A0A1Q9CIT7</accession>
<dbReference type="Pfam" id="PF12220">
    <property type="entry name" value="U1snRNP70_N"/>
    <property type="match status" value="1"/>
</dbReference>
<evidence type="ECO:0000256" key="3">
    <source>
        <dbReference type="ARBA" id="ARBA00016996"/>
    </source>
</evidence>
<dbReference type="InterPro" id="IPR001537">
    <property type="entry name" value="SpoU_MeTrfase"/>
</dbReference>
<comment type="caution">
    <text evidence="13">The sequence shown here is derived from an EMBL/GenBank/DDBJ whole genome shotgun (WGS) entry which is preliminary data.</text>
</comment>
<evidence type="ECO:0000256" key="8">
    <source>
        <dbReference type="ARBA" id="ARBA00023274"/>
    </source>
</evidence>
<dbReference type="EMBL" id="LSRX01001161">
    <property type="protein sequence ID" value="OLP82840.1"/>
    <property type="molecule type" value="Genomic_DNA"/>
</dbReference>
<evidence type="ECO:0000256" key="10">
    <source>
        <dbReference type="SAM" id="Coils"/>
    </source>
</evidence>
<feature type="compositionally biased region" description="Basic and acidic residues" evidence="11">
    <location>
        <begin position="617"/>
        <end position="633"/>
    </location>
</feature>
<keyword evidence="8 13" id="KW-0687">Ribonucleoprotein</keyword>
<keyword evidence="5" id="KW-0808">Transferase</keyword>
<dbReference type="Proteomes" id="UP000186817">
    <property type="component" value="Unassembled WGS sequence"/>
</dbReference>
<feature type="region of interest" description="Disordered" evidence="11">
    <location>
        <begin position="386"/>
        <end position="406"/>
    </location>
</feature>
<dbReference type="GO" id="GO:0071004">
    <property type="term" value="C:U2-type prespliceosome"/>
    <property type="evidence" value="ECO:0007669"/>
    <property type="project" value="TreeGrafter"/>
</dbReference>
<comment type="subcellular location">
    <subcellularLocation>
        <location evidence="1">Nucleus speckle</location>
    </subcellularLocation>
    <subcellularLocation>
        <location evidence="2">Nucleus</location>
        <location evidence="2">Nucleoplasm</location>
    </subcellularLocation>
</comment>
<dbReference type="FunFam" id="3.30.70.330:FF:001585">
    <property type="entry name" value="U1 small nuclear ribonucleoprotein 70 kDa"/>
    <property type="match status" value="1"/>
</dbReference>
<dbReference type="Gene3D" id="3.40.1280.10">
    <property type="match status" value="1"/>
</dbReference>
<dbReference type="SUPFAM" id="SSF54928">
    <property type="entry name" value="RNA-binding domain, RBD"/>
    <property type="match status" value="1"/>
</dbReference>
<dbReference type="InterPro" id="IPR051183">
    <property type="entry name" value="U1_U11-U12_snRNP_70-35kDa"/>
</dbReference>
<evidence type="ECO:0000256" key="11">
    <source>
        <dbReference type="SAM" id="MobiDB-lite"/>
    </source>
</evidence>
<evidence type="ECO:0000256" key="1">
    <source>
        <dbReference type="ARBA" id="ARBA00004324"/>
    </source>
</evidence>
<feature type="region of interest" description="Disordered" evidence="11">
    <location>
        <begin position="694"/>
        <end position="729"/>
    </location>
</feature>
<evidence type="ECO:0000313" key="14">
    <source>
        <dbReference type="Proteomes" id="UP000186817"/>
    </source>
</evidence>
<feature type="compositionally biased region" description="Basic and acidic residues" evidence="11">
    <location>
        <begin position="391"/>
        <end position="406"/>
    </location>
</feature>
<feature type="compositionally biased region" description="Basic and acidic residues" evidence="11">
    <location>
        <begin position="709"/>
        <end position="729"/>
    </location>
</feature>
<dbReference type="InterPro" id="IPR035979">
    <property type="entry name" value="RBD_domain_sf"/>
</dbReference>
<feature type="region of interest" description="Disordered" evidence="11">
    <location>
        <begin position="1151"/>
        <end position="1275"/>
    </location>
</feature>
<evidence type="ECO:0000256" key="2">
    <source>
        <dbReference type="ARBA" id="ARBA00004642"/>
    </source>
</evidence>
<keyword evidence="10" id="KW-0175">Coiled coil</keyword>
<dbReference type="InterPro" id="IPR022023">
    <property type="entry name" value="U1snRNP70_N"/>
</dbReference>
<dbReference type="Gene3D" id="3.30.70.330">
    <property type="match status" value="1"/>
</dbReference>
<dbReference type="InterPro" id="IPR000504">
    <property type="entry name" value="RRM_dom"/>
</dbReference>
<dbReference type="InterPro" id="IPR034143">
    <property type="entry name" value="snRNP70_RRM"/>
</dbReference>
<keyword evidence="7" id="KW-0539">Nucleus</keyword>
<evidence type="ECO:0000256" key="9">
    <source>
        <dbReference type="PROSITE-ProRule" id="PRU00176"/>
    </source>
</evidence>
<keyword evidence="4" id="KW-0489">Methyltransferase</keyword>
<dbReference type="GO" id="GO:0030619">
    <property type="term" value="F:U1 snRNA binding"/>
    <property type="evidence" value="ECO:0007669"/>
    <property type="project" value="InterPro"/>
</dbReference>
<dbReference type="Gene3D" id="3.30.565.10">
    <property type="entry name" value="Histidine kinase-like ATPase, C-terminal domain"/>
    <property type="match status" value="1"/>
</dbReference>
<keyword evidence="6 9" id="KW-0694">RNA-binding</keyword>
<keyword evidence="14" id="KW-1185">Reference proteome</keyword>
<name>A0A1Q9CIT7_SYMMI</name>
<dbReference type="GO" id="GO:0071011">
    <property type="term" value="C:precatalytic spliceosome"/>
    <property type="evidence" value="ECO:0007669"/>
    <property type="project" value="TreeGrafter"/>
</dbReference>
<dbReference type="PANTHER" id="PTHR13952:SF5">
    <property type="entry name" value="U1 SMALL NUCLEAR RIBONUCLEOPROTEIN 70 KDA"/>
    <property type="match status" value="1"/>
</dbReference>
<evidence type="ECO:0000256" key="6">
    <source>
        <dbReference type="ARBA" id="ARBA00022884"/>
    </source>
</evidence>
<sequence length="1595" mass="177014">MLETGSLTFAKANVSDAVCREMPGRLGDGTANGRAKVQAPAQSILQMLAKAATRTLTSPRTPRRMSWFTWRCEGLPAQTGSGERQAGCGKSPWRCPALAKATDPARCASYHSQAERVLNLTTNIIDYWNFCDEAKRTPASKDEVLAEECISKCEAFKDKKGKPLKKVQFTKNLQSVTISGDAYQLTQMMIHILTNATRMQATTSCNKRMCGPEPEPAMQPEAFKFSSEGEVTFTVEKYEETNSAVITVTDTGCTIEPMPGKGTSVQVFLPCSPPSDHAPADGTQAMLEPVKVLCQAFILWPSDALGCDGLSPPINFQDEEEDGQNLIMSVDDDFVNQEVMRSILDTTWAVRTGSTNHFADRLQEEMGASAIPASDEKQENVCNIIEDREDETPRSEGEKRTEEGEEEKAFCDECRSWYTDYEIGSSRPVTSTGLFANVAAVLVCCLSTTATTVRLRLNPFVYEKVKKLTSPQDQEEAAGVDELVTVFEQFEKASAVLDPAHRNWAQSFAYALPTAIDFEGATVLSPSHAEIVPKRRREARRHVRDTYSDFRDLGRLHVENMDAPEPKRSLEHSADTDLDYVETKQGPPLMDEVSCGGLLYQPNPDGPLSHFKRKNKKGDPSSGDRGKPLDRMDSAKRQLNVNEAAMWQSRQGRPKLFVMRLLTTGSSCLMRPDVDSAQMWRFYYFADKNEVPGPASSPLRVQRAPNVGRSEDQAKEEKAKATKEETAETPDRLLVAEEQAGTRLGPIASIALAEFAGSSKGPAIRDETCKFLTGVSAVSAAFRLERERWQNAHLQAEIRQYQQALTNTRSELQMQVLAGQLMESKHQLLQARVEHLELDLGFKALYGAMGPLGDAEFLHEDDLFADLPKLNYKATDATADPSLSSRPKDFSFPSLDSPTSGLGSAFEGMPRSSFGQGLDVGLPFSAGRQSMPPLSGLSGIVGDGAGLPTGAIGTTFSASLPKPTPRLRVLGMSAQGLPAHILALFTPRPPPQHLPPCVVKPLIKTSGCAEYVEFFSTDPPPPREPWESPLERKARRHREKVQAHKAAQKKIIDTYDPHKDANASGDPFKTLFVGRISYDTTEKKLKREFEVFGSIKKVRMVYDQKGKPRGYAFIEFEHERDLKNAYKQGDGKKIDGRRVMVDVERGRTVEGWLPRRLGGGRGPGRQGKPSKKKQRRLAETTEKLKEKEKEEKADKKKDKEKDKDKEDDDKKDKKGRDKEKEKEKEREREKEKDKKKDKEKERKRERSRSRDRVDPGGLQQPPSENSCKDALSGAAASSEKARVPIQFLLVGKLSESTAYYGLHHSLYLATATWLNVHDDGAGFMSGVYDILSIRNPAIKELFRLRVGRRRARMPKGQCVVRGRQIVQAISEHFKFDKVFTHESRDAASFYNADKVLRTPKAVLQHVLFGPKAPSQTLDDGDLVIGQIKQPEATEEFEPSPRCLLAVDKIKHPENMGLLLSTAVALKFDGVVFSTECVDPFCYKVLEASQAVAWTLPYRSFATPQQLVELCDRHQLLLCAAHKDGKALSEVSQLSSSRRGFCLVVGNEADGIQKELLSRCTQVALPMSELVESLNAGVAGGILLHALSCTWVQQRK</sequence>
<dbReference type="InterPro" id="IPR012677">
    <property type="entry name" value="Nucleotide-bd_a/b_plait_sf"/>
</dbReference>
<dbReference type="InterPro" id="IPR029026">
    <property type="entry name" value="tRNA_m1G_MTases_N"/>
</dbReference>
<dbReference type="GO" id="GO:0005685">
    <property type="term" value="C:U1 snRNP"/>
    <property type="evidence" value="ECO:0007669"/>
    <property type="project" value="TreeGrafter"/>
</dbReference>
<dbReference type="GO" id="GO:0003729">
    <property type="term" value="F:mRNA binding"/>
    <property type="evidence" value="ECO:0007669"/>
    <property type="project" value="TreeGrafter"/>
</dbReference>
<dbReference type="InterPro" id="IPR029028">
    <property type="entry name" value="Alpha/beta_knot_MTases"/>
</dbReference>
<gene>
    <name evidence="13" type="primary">RNU1</name>
    <name evidence="13" type="ORF">AK812_SmicGene36471</name>
</gene>
<reference evidence="13 14" key="1">
    <citation type="submission" date="2016-02" db="EMBL/GenBank/DDBJ databases">
        <title>Genome analysis of coral dinoflagellate symbionts highlights evolutionary adaptations to a symbiotic lifestyle.</title>
        <authorList>
            <person name="Aranda M."/>
            <person name="Li Y."/>
            <person name="Liew Y.J."/>
            <person name="Baumgarten S."/>
            <person name="Simakov O."/>
            <person name="Wilson M."/>
            <person name="Piel J."/>
            <person name="Ashoor H."/>
            <person name="Bougouffa S."/>
            <person name="Bajic V.B."/>
            <person name="Ryu T."/>
            <person name="Ravasi T."/>
            <person name="Bayer T."/>
            <person name="Micklem G."/>
            <person name="Kim H."/>
            <person name="Bhak J."/>
            <person name="Lajeunesse T.C."/>
            <person name="Voolstra C.R."/>
        </authorList>
    </citation>
    <scope>NUCLEOTIDE SEQUENCE [LARGE SCALE GENOMIC DNA]</scope>
    <source>
        <strain evidence="13 14">CCMP2467</strain>
    </source>
</reference>
<dbReference type="CDD" id="cd18095">
    <property type="entry name" value="SpoU-like_rRNA-MTase"/>
    <property type="match status" value="1"/>
</dbReference>
<evidence type="ECO:0000256" key="4">
    <source>
        <dbReference type="ARBA" id="ARBA00022603"/>
    </source>
</evidence>
<dbReference type="GO" id="GO:0016607">
    <property type="term" value="C:nuclear speck"/>
    <property type="evidence" value="ECO:0007669"/>
    <property type="project" value="UniProtKB-SubCell"/>
</dbReference>
<evidence type="ECO:0000256" key="7">
    <source>
        <dbReference type="ARBA" id="ARBA00023242"/>
    </source>
</evidence>
<dbReference type="GO" id="GO:0008173">
    <property type="term" value="F:RNA methyltransferase activity"/>
    <property type="evidence" value="ECO:0007669"/>
    <property type="project" value="InterPro"/>
</dbReference>
<dbReference type="OrthoDB" id="270651at2759"/>
<protein>
    <recommendedName>
        <fullName evidence="3">U1 small nuclear ribonucleoprotein 70 kDa</fullName>
    </recommendedName>
</protein>
<dbReference type="Pfam" id="PF00076">
    <property type="entry name" value="RRM_1"/>
    <property type="match status" value="1"/>
</dbReference>
<dbReference type="SMART" id="SM00360">
    <property type="entry name" value="RRM"/>
    <property type="match status" value="1"/>
</dbReference>
<dbReference type="GO" id="GO:0032259">
    <property type="term" value="P:methylation"/>
    <property type="evidence" value="ECO:0007669"/>
    <property type="project" value="UniProtKB-KW"/>
</dbReference>
<proteinExistence type="predicted"/>
<dbReference type="GO" id="GO:0000398">
    <property type="term" value="P:mRNA splicing, via spliceosome"/>
    <property type="evidence" value="ECO:0007669"/>
    <property type="project" value="TreeGrafter"/>
</dbReference>
<dbReference type="InterPro" id="IPR036890">
    <property type="entry name" value="HATPase_C_sf"/>
</dbReference>
<dbReference type="PROSITE" id="PS50102">
    <property type="entry name" value="RRM"/>
    <property type="match status" value="1"/>
</dbReference>
<feature type="region of interest" description="Disordered" evidence="11">
    <location>
        <begin position="604"/>
        <end position="633"/>
    </location>
</feature>
<dbReference type="SUPFAM" id="SSF75217">
    <property type="entry name" value="alpha/beta knot"/>
    <property type="match status" value="1"/>
</dbReference>
<dbReference type="PANTHER" id="PTHR13952">
    <property type="entry name" value="U1 SMALL NUCLEAR RIBONUCLEOPROTEIN 70 KD"/>
    <property type="match status" value="1"/>
</dbReference>
<dbReference type="Pfam" id="PF00588">
    <property type="entry name" value="SpoU_methylase"/>
    <property type="match status" value="1"/>
</dbReference>
<feature type="domain" description="RRM" evidence="12">
    <location>
        <begin position="1069"/>
        <end position="1146"/>
    </location>
</feature>
<evidence type="ECO:0000256" key="5">
    <source>
        <dbReference type="ARBA" id="ARBA00022679"/>
    </source>
</evidence>
<feature type="compositionally biased region" description="Basic and acidic residues" evidence="11">
    <location>
        <begin position="1176"/>
        <end position="1254"/>
    </location>
</feature>
<evidence type="ECO:0000259" key="12">
    <source>
        <dbReference type="PROSITE" id="PS50102"/>
    </source>
</evidence>
<organism evidence="13 14">
    <name type="scientific">Symbiodinium microadriaticum</name>
    <name type="common">Dinoflagellate</name>
    <name type="synonym">Zooxanthella microadriatica</name>
    <dbReference type="NCBI Taxonomy" id="2951"/>
    <lineage>
        <taxon>Eukaryota</taxon>
        <taxon>Sar</taxon>
        <taxon>Alveolata</taxon>
        <taxon>Dinophyceae</taxon>
        <taxon>Suessiales</taxon>
        <taxon>Symbiodiniaceae</taxon>
        <taxon>Symbiodinium</taxon>
    </lineage>
</organism>